<evidence type="ECO:0000256" key="2">
    <source>
        <dbReference type="ARBA" id="ARBA00008887"/>
    </source>
</evidence>
<dbReference type="OrthoDB" id="5593012at2759"/>
<dbReference type="PANTHER" id="PTHR22878:SF70">
    <property type="entry name" value="DYNEIN HEAVY CHAIN 2, AXONEMAL"/>
    <property type="match status" value="1"/>
</dbReference>
<dbReference type="Gene3D" id="3.40.50.300">
    <property type="entry name" value="P-loop containing nucleotide triphosphate hydrolases"/>
    <property type="match status" value="5"/>
</dbReference>
<evidence type="ECO:0000256" key="5">
    <source>
        <dbReference type="ARBA" id="ARBA00022741"/>
    </source>
</evidence>
<dbReference type="InterPro" id="IPR041658">
    <property type="entry name" value="AAA_lid_11"/>
</dbReference>
<dbReference type="RefSeq" id="XP_009028868.1">
    <property type="nucleotide sequence ID" value="XM_009030620.1"/>
</dbReference>
<dbReference type="GO" id="GO:0051959">
    <property type="term" value="F:dynein light intermediate chain binding"/>
    <property type="evidence" value="ECO:0007669"/>
    <property type="project" value="InterPro"/>
</dbReference>
<dbReference type="InterPro" id="IPR035706">
    <property type="entry name" value="AAA_9"/>
</dbReference>
<dbReference type="GO" id="GO:0045505">
    <property type="term" value="F:dynein intermediate chain binding"/>
    <property type="evidence" value="ECO:0007669"/>
    <property type="project" value="InterPro"/>
</dbReference>
<dbReference type="EMBL" id="AMQM01001995">
    <property type="status" value="NOT_ANNOTATED_CDS"/>
    <property type="molecule type" value="Genomic_DNA"/>
</dbReference>
<dbReference type="FunFam" id="3.40.50.300:FF:000362">
    <property type="entry name" value="Dynein, axonemal, heavy chain 6"/>
    <property type="match status" value="1"/>
</dbReference>
<dbReference type="Pfam" id="PF12780">
    <property type="entry name" value="AAA_8"/>
    <property type="match status" value="1"/>
</dbReference>
<evidence type="ECO:0000256" key="9">
    <source>
        <dbReference type="ARBA" id="ARBA00023069"/>
    </source>
</evidence>
<sequence>MNTRMINCELLYGYEYLGNTPRLVITPLTDRCYRTLFGALHLNLGGAPEGPAGTGKTETTKDLAKAVAKQCVVFNCSDGLDYLALGKFFKGLASCGAWSCFDEFNRIDLEVLSVVAQQILTIQQGIKSGVATMIFEGTHIQLDRTCSVFITMNPGYAGRSELPDNLKALFRPVAMMVPDYAMISEISLYSCGFIEARPLAVKVVATYRLCSEQLSYQNHYDYGMRAVKSVLTAASNLKLRRPLENEDVLMLQSIVDVNLPKFLSHDLPLFKSITKDLFPEIELPKPDYDSFNAIVADVCKRRNLQCTQYFLEKIQQVIYEMMIVRHGFMIVGESFSGKTSAYKVLAETLCIANRDSILEEYCAEYKVLNPKSITIGQLYGNFDPVSHEWYDGVLATSFRAQASTESERRQWLIFDGPVDAVWIESMNTVLDDNKKLCLMSGEIIQMSPRMNLIFETLDLAVASPATVSRCGMIYMSPKLLGWRVLFDSWLLTLPQSFNEPLVQLVVYLFDTYIDVVLTYSKFYLKELYPTYESNLVTSMLRLIDCLIDDYHDANQIRWIKTHEKLQNLEFIFFFCLVWSVGATCVTDSQPMFDRFLRTIMKVMMMMMMTSSGHIISVAAKNVGVRYTVFDYCLVKDKLYSWELWMDKTAEMPEYPKDCPYNEIIVPTVDTIRCQMILDLLITHHHPLIFIGPSGAGKSALTTSYLLSQMNKESFVANAFSFSSQTSSMEVQSLFMSKLEKKGRGNYGAAKGKKLVFFIDDMHMPLVEQFGAQPPIELLRQLIDQKIWYDASDTSTIFIHDVIMIGCMTHSGYMNSVTPRFMRHFNLVTANQYESHNLKRIFKVIMNWHLTIRNFGEQFEEMSTQLINATLNIYYQAMTNLLSTPSKSHYLFNLRDASRVIQGLTLGQPAALPYLKDFVKLWVHEVLRVFGDRLIDLADHEWLVQAIKQQVDTTLASNFQTIFANLTDDSSNVIGSHQLSKLIFCDFGTHQKLYREAVNVGWLMANVESSLEDYNGFSKKPINLVVFKFVIEHVARLTRVLVQPGGHVLLVGLGGSGKHSLTRLATHMMDFDIYEIEMTRGYSSVEWHEDLKSMFRKTGLNDMPGVFLFSDSQLKQEVFLEEICNILNSGEVPNLFASDEKAEICEKMRKIDRMQDRSKQTDGSFLALFNMFTRKCRNLLHVVMTMSPVGAVFRDRLRKFPALVNCCTIDWYHEWPNDALQAVATKFLTKLELPRTLIEGCTHTCQTFQITSKMLATKFFEERGRITYITPMSYLELISTFKSIFSMKSQKVTLLKNQYEVGLEKLEFAKSQVAIMQTELTDLQPMLVAASRQVDEVMVDIEHDSREVLVVEKNVKADEAVANAQAEEAANIKSECDADLADAMVIMNAANAALNTLTMNDITIVKAMKNPPAGVKLVMEAVCVLKGIKPEKSIDRDGKKFDDFWKASLKLLAETKFLESLINFDKDNIPVAIMKQIRSKYSSNPDFDPEKIKVVSSACEGLCRWLLAIDKYDAVAKIVAPKKVAMADAQDKYEMAMKELAKKQKQLMEVRKKLNKLKVKLEANEKQKLDLEAQVDLCSLKLDRAEKLIGGLGTEQERWQVMVQQLSSMFTTLAGDALLSSGVIAYLGPFTIAFRNQVRIGLKAAHTNNIPSRADYSLSATLGDPVLIRNWNICGLPTDEFSVDNGIIMSTARRWPLMIDPQGQANTFVRNLEHPNSLIVVKLSDGDFFHKVENAIRFGFPLLLENIAEEVDPVLDSILLRQTFNQGGVTCIKLGDALVEYNNAFKFYMTTKLRNPQNLPELSVNVTLVNFMITEEGLDDQLLGIVVAKEKPDLELSRNALIVQSAENNKQLKLIESRILEVLSGSQGNILEDESAVKILSSSKILAREISTKQKAAEETQADINAARMVYASLAKYCRVLFFTVAELANLDPMYQNSLLWFINLFTLSIEKAPKGNDLDDRLTSLRSHFTYSLYCNTCKSLFEKDKLLFSFILIINILNKINGNINQSEWIFLLTGGVGISNKLENPFAWLPSQSWDELCRLDELANFKGIVQDFVAKEDDWLAIYDAQEPHGKALPPPWNDLTSLQKILIVRVLRPDKVVPAIANFIVENMGQKFVEPPPFDLESSFADSNSLSPLIFILSAGSDPTAALLKFAQKNDYLSGKFHSLSLGQGQGPIAQKMLDEAVVNGMWVLLQNCHLAPSWMPTLEKICLELKPEAVHPSFRLWLTSYPSSFFPVSILQNGVKMTNEPPKGLRFNLIRSYMTDPISDMEFFYSVKKQAEWKAMLFSLCFFHALVQERIKFGAIGWNIPYGFNETDLRISVQQLAEFLDKYDTVQFEALRYLTGECNYGGRVTDDWDRRTLRTLVNKFYTPALLPPSHPTENDTVFYFDDSMIYYIPPPGEYHDYLEYIKQLPYNTQPSVFGMHSNVNITKEQMETKHLLSGIVTAQMSSMVEKSKSSDSTVDEVALDILNRLPPANFDIQEARLRYPTAYSQSMNSVLVQELGRFNNLMSIIRSSLKNIRESIKVFFHLNLINHFRKKKWVMRKTM</sequence>
<keyword evidence="11" id="KW-0206">Cytoskeleton</keyword>
<dbReference type="InParanoid" id="T1FZZ3"/>
<evidence type="ECO:0000313" key="16">
    <source>
        <dbReference type="EnsemblMetazoa" id="HelroP69886"/>
    </source>
</evidence>
<dbReference type="PANTHER" id="PTHR22878">
    <property type="entry name" value="DYNEIN HEAVY CHAIN 6, AXONEMAL-LIKE-RELATED"/>
    <property type="match status" value="1"/>
</dbReference>
<dbReference type="Pfam" id="PF12774">
    <property type="entry name" value="AAA_6"/>
    <property type="match status" value="1"/>
</dbReference>
<organism evidence="16 17">
    <name type="scientific">Helobdella robusta</name>
    <name type="common">Californian leech</name>
    <dbReference type="NCBI Taxonomy" id="6412"/>
    <lineage>
        <taxon>Eukaryota</taxon>
        <taxon>Metazoa</taxon>
        <taxon>Spiralia</taxon>
        <taxon>Lophotrochozoa</taxon>
        <taxon>Annelida</taxon>
        <taxon>Clitellata</taxon>
        <taxon>Hirudinea</taxon>
        <taxon>Rhynchobdellida</taxon>
        <taxon>Glossiphoniidae</taxon>
        <taxon>Helobdella</taxon>
    </lineage>
</organism>
<evidence type="ECO:0000256" key="6">
    <source>
        <dbReference type="ARBA" id="ARBA00022840"/>
    </source>
</evidence>
<dbReference type="GO" id="GO:0008569">
    <property type="term" value="F:minus-end-directed microtubule motor activity"/>
    <property type="evidence" value="ECO:0007669"/>
    <property type="project" value="InterPro"/>
</dbReference>
<dbReference type="Gene3D" id="1.20.58.1120">
    <property type="match status" value="1"/>
</dbReference>
<dbReference type="InterPro" id="IPR043157">
    <property type="entry name" value="Dynein_AAA1S"/>
</dbReference>
<dbReference type="GO" id="GO:0005930">
    <property type="term" value="C:axoneme"/>
    <property type="evidence" value="ECO:0007669"/>
    <property type="project" value="UniProtKB-SubCell"/>
</dbReference>
<dbReference type="Gene3D" id="1.10.8.1220">
    <property type="match status" value="1"/>
</dbReference>
<evidence type="ECO:0000256" key="12">
    <source>
        <dbReference type="ARBA" id="ARBA00023273"/>
    </source>
</evidence>
<keyword evidence="8 13" id="KW-0175">Coiled coil</keyword>
<feature type="domain" description="AAA+ ATPase" evidence="14">
    <location>
        <begin position="1043"/>
        <end position="1203"/>
    </location>
</feature>
<evidence type="ECO:0000256" key="13">
    <source>
        <dbReference type="SAM" id="Coils"/>
    </source>
</evidence>
<dbReference type="InterPro" id="IPR024317">
    <property type="entry name" value="Dynein_heavy_chain_D4_dom"/>
</dbReference>
<evidence type="ECO:0000259" key="14">
    <source>
        <dbReference type="SMART" id="SM00382"/>
    </source>
</evidence>
<keyword evidence="17" id="KW-1185">Reference proteome</keyword>
<dbReference type="InterPro" id="IPR041589">
    <property type="entry name" value="DNAH3_AAA_lid_1"/>
</dbReference>
<dbReference type="OMA" id="QWNELCN"/>
<dbReference type="Gene3D" id="1.10.472.130">
    <property type="match status" value="1"/>
</dbReference>
<evidence type="ECO:0000256" key="1">
    <source>
        <dbReference type="ARBA" id="ARBA00004430"/>
    </source>
</evidence>
<evidence type="ECO:0000256" key="8">
    <source>
        <dbReference type="ARBA" id="ARBA00023054"/>
    </source>
</evidence>
<gene>
    <name evidence="16" type="primary">20214391</name>
    <name evidence="15" type="ORF">HELRODRAFT_69886</name>
</gene>
<keyword evidence="10" id="KW-0505">Motor protein</keyword>
<dbReference type="FunFam" id="1.10.8.1220:FF:000001">
    <property type="entry name" value="Dynein axonemal heavy chain 5"/>
    <property type="match status" value="1"/>
</dbReference>
<dbReference type="HOGENOM" id="CLU_000038_3_0_1"/>
<dbReference type="InterPro" id="IPR026983">
    <property type="entry name" value="DHC"/>
</dbReference>
<evidence type="ECO:0000256" key="4">
    <source>
        <dbReference type="ARBA" id="ARBA00022701"/>
    </source>
</evidence>
<dbReference type="Pfam" id="PF12781">
    <property type="entry name" value="AAA_9"/>
    <property type="match status" value="1"/>
</dbReference>
<dbReference type="Gene3D" id="1.20.1270.280">
    <property type="match status" value="1"/>
</dbReference>
<dbReference type="InterPro" id="IPR041466">
    <property type="entry name" value="Dynein_AAA5_ext"/>
</dbReference>
<dbReference type="InterPro" id="IPR042219">
    <property type="entry name" value="AAA_lid_11_sf"/>
</dbReference>
<accession>T1FZZ3</accession>
<dbReference type="EnsemblMetazoa" id="HelroT69886">
    <property type="protein sequence ID" value="HelroP69886"/>
    <property type="gene ID" value="HelroG69886"/>
</dbReference>
<dbReference type="FunFam" id="3.40.50.300:FF:002141">
    <property type="entry name" value="Dynein heavy chain"/>
    <property type="match status" value="1"/>
</dbReference>
<keyword evidence="6" id="KW-0067">ATP-binding</keyword>
<keyword evidence="9" id="KW-0969">Cilium</keyword>
<dbReference type="Gene3D" id="1.10.8.710">
    <property type="match status" value="1"/>
</dbReference>
<keyword evidence="3" id="KW-0963">Cytoplasm</keyword>
<dbReference type="Gene3D" id="1.10.8.720">
    <property type="entry name" value="Region D6 of dynein motor"/>
    <property type="match status" value="1"/>
</dbReference>
<dbReference type="STRING" id="6412.T1FZZ3"/>
<reference evidence="15 17" key="2">
    <citation type="journal article" date="2013" name="Nature">
        <title>Insights into bilaterian evolution from three spiralian genomes.</title>
        <authorList>
            <person name="Simakov O."/>
            <person name="Marletaz F."/>
            <person name="Cho S.J."/>
            <person name="Edsinger-Gonzales E."/>
            <person name="Havlak P."/>
            <person name="Hellsten U."/>
            <person name="Kuo D.H."/>
            <person name="Larsson T."/>
            <person name="Lv J."/>
            <person name="Arendt D."/>
            <person name="Savage R."/>
            <person name="Osoegawa K."/>
            <person name="de Jong P."/>
            <person name="Grimwood J."/>
            <person name="Chapman J.A."/>
            <person name="Shapiro H."/>
            <person name="Aerts A."/>
            <person name="Otillar R.P."/>
            <person name="Terry A.Y."/>
            <person name="Boore J.L."/>
            <person name="Grigoriev I.V."/>
            <person name="Lindberg D.R."/>
            <person name="Seaver E.C."/>
            <person name="Weisblat D.A."/>
            <person name="Putnam N.H."/>
            <person name="Rokhsar D.S."/>
        </authorList>
    </citation>
    <scope>NUCLEOTIDE SEQUENCE</scope>
</reference>
<keyword evidence="12" id="KW-0966">Cell projection</keyword>
<dbReference type="GO" id="GO:0005524">
    <property type="term" value="F:ATP binding"/>
    <property type="evidence" value="ECO:0007669"/>
    <property type="project" value="UniProtKB-KW"/>
</dbReference>
<dbReference type="Pfam" id="PF12775">
    <property type="entry name" value="AAA_7"/>
    <property type="match status" value="1"/>
</dbReference>
<dbReference type="Proteomes" id="UP000015101">
    <property type="component" value="Unassembled WGS sequence"/>
</dbReference>
<dbReference type="Gene3D" id="1.20.920.30">
    <property type="match status" value="1"/>
</dbReference>
<dbReference type="SUPFAM" id="SSF52540">
    <property type="entry name" value="P-loop containing nucleoside triphosphate hydrolases"/>
    <property type="match status" value="4"/>
</dbReference>
<dbReference type="GeneID" id="20214391"/>
<dbReference type="InterPro" id="IPR041228">
    <property type="entry name" value="Dynein_C"/>
</dbReference>
<feature type="domain" description="AAA+ ATPase" evidence="14">
    <location>
        <begin position="683"/>
        <end position="830"/>
    </location>
</feature>
<comment type="similarity">
    <text evidence="2">Belongs to the dynein heavy chain family.</text>
</comment>
<reference evidence="17" key="1">
    <citation type="submission" date="2012-12" db="EMBL/GenBank/DDBJ databases">
        <authorList>
            <person name="Hellsten U."/>
            <person name="Grimwood J."/>
            <person name="Chapman J.A."/>
            <person name="Shapiro H."/>
            <person name="Aerts A."/>
            <person name="Otillar R.P."/>
            <person name="Terry A.Y."/>
            <person name="Boore J.L."/>
            <person name="Simakov O."/>
            <person name="Marletaz F."/>
            <person name="Cho S.-J."/>
            <person name="Edsinger-Gonzales E."/>
            <person name="Havlak P."/>
            <person name="Kuo D.-H."/>
            <person name="Larsson T."/>
            <person name="Lv J."/>
            <person name="Arendt D."/>
            <person name="Savage R."/>
            <person name="Osoegawa K."/>
            <person name="de Jong P."/>
            <person name="Lindberg D.R."/>
            <person name="Seaver E.C."/>
            <person name="Weisblat D.A."/>
            <person name="Putnam N.H."/>
            <person name="Grigoriev I.V."/>
            <person name="Rokhsar D.S."/>
        </authorList>
    </citation>
    <scope>NUCLEOTIDE SEQUENCE</scope>
</reference>
<dbReference type="InterPro" id="IPR003593">
    <property type="entry name" value="AAA+_ATPase"/>
</dbReference>
<dbReference type="Pfam" id="PF03028">
    <property type="entry name" value="Dynein_heavy"/>
    <property type="match status" value="1"/>
</dbReference>
<dbReference type="FunFam" id="1.10.8.710:FF:000004">
    <property type="entry name" value="Dynein axonemal heavy chain 6"/>
    <property type="match status" value="1"/>
</dbReference>
<dbReference type="EMBL" id="KB097639">
    <property type="protein sequence ID" value="ESN93064.1"/>
    <property type="molecule type" value="Genomic_DNA"/>
</dbReference>
<evidence type="ECO:0000256" key="3">
    <source>
        <dbReference type="ARBA" id="ARBA00022490"/>
    </source>
</evidence>
<evidence type="ECO:0000313" key="17">
    <source>
        <dbReference type="Proteomes" id="UP000015101"/>
    </source>
</evidence>
<dbReference type="FunFam" id="3.40.50.300:FF:001328">
    <property type="entry name" value="Dynein heavy chain 6, axonemal"/>
    <property type="match status" value="1"/>
</dbReference>
<dbReference type="FunFam" id="3.40.50.300:FF:001145">
    <property type="entry name" value="Putative dynein heavy chain"/>
    <property type="match status" value="1"/>
</dbReference>
<evidence type="ECO:0000313" key="15">
    <source>
        <dbReference type="EMBL" id="ESN93064.1"/>
    </source>
</evidence>
<dbReference type="SMART" id="SM00382">
    <property type="entry name" value="AAA"/>
    <property type="match status" value="3"/>
</dbReference>
<reference evidence="16" key="3">
    <citation type="submission" date="2015-06" db="UniProtKB">
        <authorList>
            <consortium name="EnsemblMetazoa"/>
        </authorList>
    </citation>
    <scope>IDENTIFICATION</scope>
</reference>
<dbReference type="Gene3D" id="1.20.920.20">
    <property type="match status" value="1"/>
</dbReference>
<dbReference type="GO" id="GO:0005874">
    <property type="term" value="C:microtubule"/>
    <property type="evidence" value="ECO:0007669"/>
    <property type="project" value="UniProtKB-KW"/>
</dbReference>
<protein>
    <recommendedName>
        <fullName evidence="14">AAA+ ATPase domain-containing protein</fullName>
    </recommendedName>
</protein>
<comment type="subcellular location">
    <subcellularLocation>
        <location evidence="1">Cytoplasm</location>
        <location evidence="1">Cytoskeleton</location>
        <location evidence="1">Cilium axoneme</location>
    </subcellularLocation>
</comment>
<proteinExistence type="inferred from homology"/>
<dbReference type="InterPro" id="IPR004273">
    <property type="entry name" value="Dynein_heavy_D6_P-loop"/>
</dbReference>
<dbReference type="Pfam" id="PF17852">
    <property type="entry name" value="Dynein_AAA_lid"/>
    <property type="match status" value="1"/>
</dbReference>
<evidence type="ECO:0000256" key="7">
    <source>
        <dbReference type="ARBA" id="ARBA00023017"/>
    </source>
</evidence>
<dbReference type="Pfam" id="PF12777">
    <property type="entry name" value="MT"/>
    <property type="match status" value="1"/>
</dbReference>
<feature type="domain" description="AAA+ ATPase" evidence="14">
    <location>
        <begin position="42"/>
        <end position="181"/>
    </location>
</feature>
<dbReference type="GO" id="GO:0030286">
    <property type="term" value="C:dynein complex"/>
    <property type="evidence" value="ECO:0007669"/>
    <property type="project" value="UniProtKB-KW"/>
</dbReference>
<dbReference type="InterPro" id="IPR035699">
    <property type="entry name" value="AAA_6"/>
</dbReference>
<dbReference type="FunFam" id="1.20.920.20:FF:000006">
    <property type="entry name" value="Dynein, axonemal, heavy chain 6"/>
    <property type="match status" value="1"/>
</dbReference>
<dbReference type="Pfam" id="PF18198">
    <property type="entry name" value="AAA_lid_11"/>
    <property type="match status" value="1"/>
</dbReference>
<dbReference type="Gene3D" id="6.10.140.1060">
    <property type="match status" value="1"/>
</dbReference>
<name>T1FZZ3_HELRO</name>
<dbReference type="FunFam" id="1.10.8.720:FF:000001">
    <property type="entry name" value="dynein heavy chain 7, axonemal"/>
    <property type="match status" value="1"/>
</dbReference>
<dbReference type="eggNOG" id="KOG3595">
    <property type="taxonomic scope" value="Eukaryota"/>
</dbReference>
<dbReference type="Pfam" id="PF17857">
    <property type="entry name" value="AAA_lid_1"/>
    <property type="match status" value="1"/>
</dbReference>
<dbReference type="CTD" id="20214391"/>
<evidence type="ECO:0000256" key="11">
    <source>
        <dbReference type="ARBA" id="ARBA00023212"/>
    </source>
</evidence>
<dbReference type="InterPro" id="IPR027417">
    <property type="entry name" value="P-loop_NTPase"/>
</dbReference>
<dbReference type="KEGG" id="hro:HELRODRAFT_69886"/>
<keyword evidence="7" id="KW-0243">Dynein</keyword>
<feature type="coiled-coil region" evidence="13">
    <location>
        <begin position="1525"/>
        <end position="1573"/>
    </location>
</feature>
<keyword evidence="5" id="KW-0547">Nucleotide-binding</keyword>
<keyword evidence="4" id="KW-0493">Microtubule</keyword>
<dbReference type="FunFam" id="1.20.920.30:FF:000002">
    <property type="entry name" value="Dynein axonemal heavy chain 3"/>
    <property type="match status" value="1"/>
</dbReference>
<dbReference type="Pfam" id="PF18199">
    <property type="entry name" value="Dynein_C"/>
    <property type="match status" value="1"/>
</dbReference>
<dbReference type="InterPro" id="IPR024743">
    <property type="entry name" value="Dynein_HC_stalk"/>
</dbReference>
<dbReference type="GO" id="GO:0007018">
    <property type="term" value="P:microtubule-based movement"/>
    <property type="evidence" value="ECO:0007669"/>
    <property type="project" value="InterPro"/>
</dbReference>
<evidence type="ECO:0000256" key="10">
    <source>
        <dbReference type="ARBA" id="ARBA00023175"/>
    </source>
</evidence>
<dbReference type="FunFam" id="3.40.50.300:FF:000044">
    <property type="entry name" value="Dynein heavy chain 5, axonemal"/>
    <property type="match status" value="1"/>
</dbReference>